<evidence type="ECO:0000259" key="1">
    <source>
        <dbReference type="PROSITE" id="PS50022"/>
    </source>
</evidence>
<dbReference type="SUPFAM" id="SSF49785">
    <property type="entry name" value="Galactose-binding domain-like"/>
    <property type="match status" value="2"/>
</dbReference>
<dbReference type="InterPro" id="IPR008979">
    <property type="entry name" value="Galactose-bd-like_sf"/>
</dbReference>
<accession>A0A5M9WML5</accession>
<dbReference type="AlphaFoldDB" id="A0A5M9WML5"/>
<gene>
    <name evidence="2" type="ORF">EC604_02990</name>
</gene>
<dbReference type="Pfam" id="PF00754">
    <property type="entry name" value="F5_F8_type_C"/>
    <property type="match status" value="1"/>
</dbReference>
<organism evidence="2 3">
    <name type="scientific">Paenibacillus amylolyticus</name>
    <dbReference type="NCBI Taxonomy" id="1451"/>
    <lineage>
        <taxon>Bacteria</taxon>
        <taxon>Bacillati</taxon>
        <taxon>Bacillota</taxon>
        <taxon>Bacilli</taxon>
        <taxon>Bacillales</taxon>
        <taxon>Paenibacillaceae</taxon>
        <taxon>Paenibacillus</taxon>
    </lineage>
</organism>
<sequence length="217" mass="24363">MQAMLKKLLKLQWNDMAVLMLLLITQVSESRTGEGKNASLFIAFPAHEARYIKIVQTGTDSHWWSVAEIAVYTADQTPWTPGEQDELLPTELDRTSWTAKASTSEDVSALLDDNLNSRWTSASGQQADQWIQIDLGSIQNFSRLTMDSGSSTNDYARSFTIVTSTDGEQWNSVSEAVGTDSLISVTFTNQKARYVKIALTTDNAEWWWSIAELKLYH</sequence>
<reference evidence="2 3" key="1">
    <citation type="journal article" date="2019" name="J. Ind. Microbiol. Biotechnol.">
        <title>Paenibacillus amylolyticus 27C64 has a diverse set of carbohydrate-active enzymes and complete pectin deconstruction system.</title>
        <authorList>
            <person name="Keggi C."/>
            <person name="Doran-Peterson J."/>
        </authorList>
    </citation>
    <scope>NUCLEOTIDE SEQUENCE [LARGE SCALE GENOMIC DNA]</scope>
    <source>
        <strain evidence="2 3">27C64</strain>
    </source>
</reference>
<dbReference type="EMBL" id="RIAS01000001">
    <property type="protein sequence ID" value="KAA8782810.1"/>
    <property type="molecule type" value="Genomic_DNA"/>
</dbReference>
<feature type="domain" description="F5/8 type C" evidence="1">
    <location>
        <begin position="76"/>
        <end position="217"/>
    </location>
</feature>
<evidence type="ECO:0000313" key="3">
    <source>
        <dbReference type="Proteomes" id="UP000323664"/>
    </source>
</evidence>
<comment type="caution">
    <text evidence="2">The sequence shown here is derived from an EMBL/GenBank/DDBJ whole genome shotgun (WGS) entry which is preliminary data.</text>
</comment>
<name>A0A5M9WML5_PAEAM</name>
<dbReference type="Gene3D" id="2.60.120.260">
    <property type="entry name" value="Galactose-binding domain-like"/>
    <property type="match status" value="2"/>
</dbReference>
<protein>
    <submittedName>
        <fullName evidence="2">Discoidin domain-containing protein</fullName>
    </submittedName>
</protein>
<dbReference type="InterPro" id="IPR000421">
    <property type="entry name" value="FA58C"/>
</dbReference>
<dbReference type="PROSITE" id="PS50022">
    <property type="entry name" value="FA58C_3"/>
    <property type="match status" value="1"/>
</dbReference>
<proteinExistence type="predicted"/>
<evidence type="ECO:0000313" key="2">
    <source>
        <dbReference type="EMBL" id="KAA8782810.1"/>
    </source>
</evidence>
<dbReference type="Proteomes" id="UP000323664">
    <property type="component" value="Unassembled WGS sequence"/>
</dbReference>